<dbReference type="Gene3D" id="3.60.21.10">
    <property type="match status" value="1"/>
</dbReference>
<dbReference type="KEGG" id="gbh:GbCGDNIH2_0900"/>
<dbReference type="Proteomes" id="UP000019438">
    <property type="component" value="Chromosome"/>
</dbReference>
<dbReference type="InterPro" id="IPR004843">
    <property type="entry name" value="Calcineurin-like_PHP"/>
</dbReference>
<evidence type="ECO:0000313" key="2">
    <source>
        <dbReference type="EMBL" id="AHJ62727.1"/>
    </source>
</evidence>
<gene>
    <name evidence="2" type="ORF">GbCGDNIH3_0900</name>
</gene>
<dbReference type="KEGG" id="gbc:GbCGDNIH3_0900"/>
<dbReference type="EMBL" id="CP003181">
    <property type="protein sequence ID" value="AHJ62727.1"/>
    <property type="molecule type" value="Genomic_DNA"/>
</dbReference>
<dbReference type="Pfam" id="PF00149">
    <property type="entry name" value="Metallophos"/>
    <property type="match status" value="1"/>
</dbReference>
<sequence>MGMGEKFITVTDTPALDSVSTFPRHPPADVPIRVIGDVHGDARAFTHAVTTDRFIIQLGDLTDGGPENGEVLRIMLDLLHRGRGLFLLGNHDLRLARRLAGRSVRPDPTLEETCAQIDTLHIPQIIHAIAHAPAWIVSGNRIFLHGGFHTDMLHTAPPFPVPIQDGRVHGVLARALYGEPTGQLQPDGYPERSLRWVDRIPKNLIVYCGHDNRSPDGRPLTMYGQRGGTAIFLDTGAGKGGHLSWIDIDS</sequence>
<feature type="domain" description="Calcineurin-like phosphoesterase" evidence="1">
    <location>
        <begin position="31"/>
        <end position="148"/>
    </location>
</feature>
<dbReference type="InterPro" id="IPR029052">
    <property type="entry name" value="Metallo-depent_PP-like"/>
</dbReference>
<dbReference type="AlphaFoldDB" id="A0AAN0RDA7"/>
<dbReference type="GO" id="GO:0016791">
    <property type="term" value="F:phosphatase activity"/>
    <property type="evidence" value="ECO:0007669"/>
    <property type="project" value="TreeGrafter"/>
</dbReference>
<dbReference type="RefSeq" id="WP_011631607.1">
    <property type="nucleotide sequence ID" value="NZ_CP003181.2"/>
</dbReference>
<organism evidence="2 3">
    <name type="scientific">Granulibacter bethesdensis</name>
    <dbReference type="NCBI Taxonomy" id="364410"/>
    <lineage>
        <taxon>Bacteria</taxon>
        <taxon>Pseudomonadati</taxon>
        <taxon>Pseudomonadota</taxon>
        <taxon>Alphaproteobacteria</taxon>
        <taxon>Acetobacterales</taxon>
        <taxon>Acetobacteraceae</taxon>
        <taxon>Granulibacter</taxon>
    </lineage>
</organism>
<proteinExistence type="predicted"/>
<evidence type="ECO:0000313" key="3">
    <source>
        <dbReference type="Proteomes" id="UP000019438"/>
    </source>
</evidence>
<dbReference type="PANTHER" id="PTHR42850:SF7">
    <property type="entry name" value="BIS(5'-NUCLEOSYL)-TETRAPHOSPHATASE PRPE [ASYMMETRICAL]"/>
    <property type="match status" value="1"/>
</dbReference>
<evidence type="ECO:0000259" key="1">
    <source>
        <dbReference type="Pfam" id="PF00149"/>
    </source>
</evidence>
<protein>
    <submittedName>
        <fullName evidence="2">Phosphoesterase</fullName>
    </submittedName>
</protein>
<dbReference type="GeneID" id="69745156"/>
<dbReference type="PANTHER" id="PTHR42850">
    <property type="entry name" value="METALLOPHOSPHOESTERASE"/>
    <property type="match status" value="1"/>
</dbReference>
<dbReference type="SUPFAM" id="SSF56300">
    <property type="entry name" value="Metallo-dependent phosphatases"/>
    <property type="match status" value="1"/>
</dbReference>
<name>A0AAN0RDA7_9PROT</name>
<dbReference type="InterPro" id="IPR050126">
    <property type="entry name" value="Ap4A_hydrolase"/>
</dbReference>
<reference evidence="3" key="1">
    <citation type="submission" date="2012-06" db="EMBL/GenBank/DDBJ databases">
        <title>Genome analysis of multiple Granulibacter bethesdensis isolates demonstrates substantial genome diversity.</title>
        <authorList>
            <person name="Greenberg D.E."/>
            <person name="Porcella S.F."/>
            <person name="Zarember K."/>
            <person name="Zelazny A.M."/>
            <person name="Bruno D."/>
            <person name="Martens C."/>
            <person name="Barbian K.D."/>
            <person name="Jaske E."/>
            <person name="Holland S.M."/>
        </authorList>
    </citation>
    <scope>NUCLEOTIDE SEQUENCE [LARGE SCALE GENOMIC DNA]</scope>
    <source>
        <strain evidence="3">CGDNIH3</strain>
    </source>
</reference>
<dbReference type="GO" id="GO:0005737">
    <property type="term" value="C:cytoplasm"/>
    <property type="evidence" value="ECO:0007669"/>
    <property type="project" value="TreeGrafter"/>
</dbReference>
<accession>A0AAN0RDA7</accession>